<name>A0ABW6ZXU0_9HYPH</name>
<dbReference type="Pfam" id="PF01029">
    <property type="entry name" value="NusB"/>
    <property type="match status" value="1"/>
</dbReference>
<dbReference type="Gene3D" id="3.40.50.150">
    <property type="entry name" value="Vaccinia Virus protein VP39"/>
    <property type="match status" value="1"/>
</dbReference>
<feature type="binding site" evidence="6">
    <location>
        <begin position="283"/>
        <end position="289"/>
    </location>
    <ligand>
        <name>S-adenosyl-L-methionine</name>
        <dbReference type="ChEBI" id="CHEBI:59789"/>
    </ligand>
</feature>
<comment type="similarity">
    <text evidence="1 6">Belongs to the class I-like SAM-binding methyltransferase superfamily. RsmB/NOP family.</text>
</comment>
<dbReference type="PROSITE" id="PS51686">
    <property type="entry name" value="SAM_MT_RSMB_NOP"/>
    <property type="match status" value="1"/>
</dbReference>
<dbReference type="EC" id="2.1.1.-" evidence="9"/>
<dbReference type="CDD" id="cd02440">
    <property type="entry name" value="AdoMet_MTases"/>
    <property type="match status" value="1"/>
</dbReference>
<dbReference type="InterPro" id="IPR035926">
    <property type="entry name" value="NusB-like_sf"/>
</dbReference>
<dbReference type="InterPro" id="IPR049560">
    <property type="entry name" value="MeTrfase_RsmB-F_NOP2_cat"/>
</dbReference>
<evidence type="ECO:0000313" key="9">
    <source>
        <dbReference type="EMBL" id="MFG1373448.1"/>
    </source>
</evidence>
<dbReference type="PANTHER" id="PTHR22807:SF61">
    <property type="entry name" value="NOL1_NOP2_SUN FAMILY PROTEIN _ ANTITERMINATION NUSB DOMAIN-CONTAINING PROTEIN"/>
    <property type="match status" value="1"/>
</dbReference>
<evidence type="ECO:0000256" key="5">
    <source>
        <dbReference type="ARBA" id="ARBA00022884"/>
    </source>
</evidence>
<keyword evidence="10" id="KW-1185">Reference proteome</keyword>
<dbReference type="GO" id="GO:0032259">
    <property type="term" value="P:methylation"/>
    <property type="evidence" value="ECO:0007669"/>
    <property type="project" value="UniProtKB-KW"/>
</dbReference>
<dbReference type="Gene3D" id="1.10.940.10">
    <property type="entry name" value="NusB-like"/>
    <property type="match status" value="1"/>
</dbReference>
<dbReference type="InterPro" id="IPR018314">
    <property type="entry name" value="RsmB/NOL1/NOP2-like_CS"/>
</dbReference>
<keyword evidence="5 6" id="KW-0694">RNA-binding</keyword>
<dbReference type="InterPro" id="IPR029063">
    <property type="entry name" value="SAM-dependent_MTases_sf"/>
</dbReference>
<dbReference type="InterPro" id="IPR001678">
    <property type="entry name" value="MeTrfase_RsmB-F_NOP2_dom"/>
</dbReference>
<dbReference type="SUPFAM" id="SSF48013">
    <property type="entry name" value="NusB-like"/>
    <property type="match status" value="1"/>
</dbReference>
<dbReference type="InterPro" id="IPR006027">
    <property type="entry name" value="NusB_RsmB_TIM44"/>
</dbReference>
<protein>
    <submittedName>
        <fullName evidence="9">RsmB/NOP family class I SAM-dependent RNA methyltransferase</fullName>
        <ecNumber evidence="9">2.1.1.-</ecNumber>
    </submittedName>
</protein>
<feature type="region of interest" description="Disordered" evidence="7">
    <location>
        <begin position="1"/>
        <end position="40"/>
    </location>
</feature>
<evidence type="ECO:0000256" key="1">
    <source>
        <dbReference type="ARBA" id="ARBA00007494"/>
    </source>
</evidence>
<dbReference type="SUPFAM" id="SSF53335">
    <property type="entry name" value="S-adenosyl-L-methionine-dependent methyltransferases"/>
    <property type="match status" value="1"/>
</dbReference>
<keyword evidence="2 6" id="KW-0489">Methyltransferase</keyword>
<accession>A0ABW6ZXU0</accession>
<dbReference type="PRINTS" id="PR02008">
    <property type="entry name" value="RCMTFAMILY"/>
</dbReference>
<dbReference type="Proteomes" id="UP001604002">
    <property type="component" value="Unassembled WGS sequence"/>
</dbReference>
<evidence type="ECO:0000313" key="10">
    <source>
        <dbReference type="Proteomes" id="UP001604002"/>
    </source>
</evidence>
<feature type="compositionally biased region" description="Low complexity" evidence="7">
    <location>
        <begin position="21"/>
        <end position="40"/>
    </location>
</feature>
<dbReference type="PROSITE" id="PS01153">
    <property type="entry name" value="NOL1_NOP2_SUN"/>
    <property type="match status" value="1"/>
</dbReference>
<dbReference type="PANTHER" id="PTHR22807">
    <property type="entry name" value="NOP2 YEAST -RELATED NOL1/NOP2/FMU SUN DOMAIN-CONTAINING"/>
    <property type="match status" value="1"/>
</dbReference>
<feature type="binding site" evidence="6">
    <location>
        <position position="304"/>
    </location>
    <ligand>
        <name>S-adenosyl-L-methionine</name>
        <dbReference type="ChEBI" id="CHEBI:59789"/>
    </ligand>
</feature>
<dbReference type="InterPro" id="IPR023267">
    <property type="entry name" value="RCMT"/>
</dbReference>
<feature type="binding site" evidence="6">
    <location>
        <position position="345"/>
    </location>
    <ligand>
        <name>S-adenosyl-L-methionine</name>
        <dbReference type="ChEBI" id="CHEBI:59789"/>
    </ligand>
</feature>
<evidence type="ECO:0000256" key="6">
    <source>
        <dbReference type="PROSITE-ProRule" id="PRU01023"/>
    </source>
</evidence>
<organism evidence="9 10">
    <name type="scientific">Xanthobacter oligotrophicus</name>
    <dbReference type="NCBI Taxonomy" id="2607286"/>
    <lineage>
        <taxon>Bacteria</taxon>
        <taxon>Pseudomonadati</taxon>
        <taxon>Pseudomonadota</taxon>
        <taxon>Alphaproteobacteria</taxon>
        <taxon>Hyphomicrobiales</taxon>
        <taxon>Xanthobacteraceae</taxon>
        <taxon>Xanthobacter</taxon>
    </lineage>
</organism>
<evidence type="ECO:0000256" key="3">
    <source>
        <dbReference type="ARBA" id="ARBA00022679"/>
    </source>
</evidence>
<reference evidence="9 10" key="1">
    <citation type="submission" date="2024-02" db="EMBL/GenBank/DDBJ databases">
        <title>Expansion and revision of Xanthobacter and proposal of Roseixanthobacter gen. nov.</title>
        <authorList>
            <person name="Soltysiak M.P.M."/>
            <person name="Jalihal A."/>
            <person name="Ory A."/>
            <person name="Chrisophersen C."/>
            <person name="Lee A.D."/>
            <person name="Boulton J."/>
            <person name="Springer M."/>
        </authorList>
    </citation>
    <scope>NUCLEOTIDE SEQUENCE [LARGE SCALE GENOMIC DNA]</scope>
    <source>
        <strain evidence="9 10">23A</strain>
    </source>
</reference>
<evidence type="ECO:0000256" key="4">
    <source>
        <dbReference type="ARBA" id="ARBA00022691"/>
    </source>
</evidence>
<evidence type="ECO:0000256" key="7">
    <source>
        <dbReference type="SAM" id="MobiDB-lite"/>
    </source>
</evidence>
<gene>
    <name evidence="9" type="ORF">V5F32_14840</name>
</gene>
<evidence type="ECO:0000256" key="2">
    <source>
        <dbReference type="ARBA" id="ARBA00022603"/>
    </source>
</evidence>
<feature type="active site" description="Nucleophile" evidence="6">
    <location>
        <position position="398"/>
    </location>
</feature>
<dbReference type="Pfam" id="PF01189">
    <property type="entry name" value="Methyltr_RsmB-F"/>
    <property type="match status" value="1"/>
</dbReference>
<keyword evidence="3 6" id="KW-0808">Transferase</keyword>
<sequence>MVRALRCAMKPPSRAPKPARRPGSGPAPAPGKAAPGKPAAATPGLAARILAVDGLEQVLRHGAALEDALDADVALDPRDRALAYRILATSLRRIGTLRSLIAKLMERGLPKSAPRLESVLLAGATQILFMDVPNHAAVGLCVDVARADRNTAGFAGLVNAVLRRLTREADALMVGISPDFADTPEWMGQRWIKAYGLETTRAIAAMHKVEPPLDITVKADPALWAERLSGEVLPTGSVRVLQAGPVRALPGFAEGDWWVQDAAAAVPARLLGNVNGLKVADLCAAPGGKTAQLAAAGAIVTAVDRSSSRLTRLKENLERLKLTAQVVAGDAADFAGGPFDAVLLDAPCSATGTLRRHPDIAVNKRPGDLVTLAALQARLIAHAADLLKPGGTLVYSTCSLEPEEGEQQVERLLAARSDIIRVPIVSGEVEGIDPFITPQGDVRTLPCHWMRGEAERSGLDGFFAARLKRKA</sequence>
<proteinExistence type="inferred from homology"/>
<comment type="caution">
    <text evidence="9">The sequence shown here is derived from an EMBL/GenBank/DDBJ whole genome shotgun (WGS) entry which is preliminary data.</text>
</comment>
<comment type="caution">
    <text evidence="6">Lacks conserved residue(s) required for the propagation of feature annotation.</text>
</comment>
<keyword evidence="4 6" id="KW-0949">S-adenosyl-L-methionine</keyword>
<dbReference type="GO" id="GO:0008168">
    <property type="term" value="F:methyltransferase activity"/>
    <property type="evidence" value="ECO:0007669"/>
    <property type="project" value="UniProtKB-KW"/>
</dbReference>
<evidence type="ECO:0000259" key="8">
    <source>
        <dbReference type="PROSITE" id="PS51686"/>
    </source>
</evidence>
<feature type="domain" description="SAM-dependent MTase RsmB/NOP-type" evidence="8">
    <location>
        <begin position="180"/>
        <end position="470"/>
    </location>
</feature>
<dbReference type="EMBL" id="JBAFVH010000008">
    <property type="protein sequence ID" value="MFG1373448.1"/>
    <property type="molecule type" value="Genomic_DNA"/>
</dbReference>